<evidence type="ECO:0000256" key="11">
    <source>
        <dbReference type="ARBA" id="ARBA00023002"/>
    </source>
</evidence>
<comment type="pathway">
    <text evidence="4">Pyrimidine metabolism; UMP biosynthesis via de novo pathway; orotate from (S)-dihydroorotate (quinone route): step 1/1.</text>
</comment>
<dbReference type="CDD" id="cd04738">
    <property type="entry name" value="DHOD_2_like"/>
    <property type="match status" value="1"/>
</dbReference>
<dbReference type="GO" id="GO:0106430">
    <property type="term" value="F:dihydroorotate dehydrogenase (quinone) activity"/>
    <property type="evidence" value="ECO:0007669"/>
    <property type="project" value="UniProtKB-EC"/>
</dbReference>
<dbReference type="InterPro" id="IPR005720">
    <property type="entry name" value="Dihydroorotate_DH_cat"/>
</dbReference>
<keyword evidence="11" id="KW-0560">Oxidoreductase</keyword>
<evidence type="ECO:0000256" key="1">
    <source>
        <dbReference type="ARBA" id="ARBA00001917"/>
    </source>
</evidence>
<evidence type="ECO:0000313" key="17">
    <source>
        <dbReference type="Proteomes" id="UP000024547"/>
    </source>
</evidence>
<dbReference type="PATRIC" id="fig|1280948.3.peg.1014"/>
<dbReference type="PROSITE" id="PS00911">
    <property type="entry name" value="DHODEHASE_1"/>
    <property type="match status" value="1"/>
</dbReference>
<dbReference type="PIRSF" id="PIRSF000164">
    <property type="entry name" value="DHO_oxidase"/>
    <property type="match status" value="1"/>
</dbReference>
<evidence type="ECO:0000256" key="9">
    <source>
        <dbReference type="ARBA" id="ARBA00022643"/>
    </source>
</evidence>
<dbReference type="PANTHER" id="PTHR48109">
    <property type="entry name" value="DIHYDROOROTATE DEHYDROGENASE (QUINONE), MITOCHONDRIAL-RELATED"/>
    <property type="match status" value="1"/>
</dbReference>
<dbReference type="InterPro" id="IPR013785">
    <property type="entry name" value="Aldolase_TIM"/>
</dbReference>
<dbReference type="AlphaFoldDB" id="A0A059E965"/>
<dbReference type="RefSeq" id="WP_035549323.1">
    <property type="nucleotide sequence ID" value="NZ_AWFH01000004.1"/>
</dbReference>
<comment type="caution">
    <text evidence="16">The sequence shown here is derived from an EMBL/GenBank/DDBJ whole genome shotgun (WGS) entry which is preliminary data.</text>
</comment>
<evidence type="ECO:0000256" key="14">
    <source>
        <dbReference type="NCBIfam" id="TIGR01036"/>
    </source>
</evidence>
<organism evidence="16 17">
    <name type="scientific">Hyphomonas atlantica</name>
    <dbReference type="NCBI Taxonomy" id="1280948"/>
    <lineage>
        <taxon>Bacteria</taxon>
        <taxon>Pseudomonadati</taxon>
        <taxon>Pseudomonadota</taxon>
        <taxon>Alphaproteobacteria</taxon>
        <taxon>Hyphomonadales</taxon>
        <taxon>Hyphomonadaceae</taxon>
        <taxon>Hyphomonas</taxon>
    </lineage>
</organism>
<protein>
    <recommendedName>
        <fullName evidence="7 14">Dihydroorotate dehydrogenase (quinone)</fullName>
        <ecNumber evidence="6 14">1.3.5.2</ecNumber>
    </recommendedName>
</protein>
<dbReference type="InterPro" id="IPR005719">
    <property type="entry name" value="Dihydroorotate_DH_2"/>
</dbReference>
<dbReference type="GO" id="GO:0006207">
    <property type="term" value="P:'de novo' pyrimidine nucleobase biosynthetic process"/>
    <property type="evidence" value="ECO:0007669"/>
    <property type="project" value="UniProtKB-UniRule"/>
</dbReference>
<dbReference type="InterPro" id="IPR050074">
    <property type="entry name" value="DHO_dehydrogenase"/>
</dbReference>
<dbReference type="PROSITE" id="PS00912">
    <property type="entry name" value="DHODEHASE_2"/>
    <property type="match status" value="1"/>
</dbReference>
<keyword evidence="12" id="KW-0472">Membrane</keyword>
<dbReference type="SUPFAM" id="SSF51395">
    <property type="entry name" value="FMN-linked oxidoreductases"/>
    <property type="match status" value="1"/>
</dbReference>
<dbReference type="EMBL" id="AWFH01000004">
    <property type="protein sequence ID" value="KCZ64434.1"/>
    <property type="molecule type" value="Genomic_DNA"/>
</dbReference>
<evidence type="ECO:0000256" key="13">
    <source>
        <dbReference type="ARBA" id="ARBA00048639"/>
    </source>
</evidence>
<proteinExistence type="inferred from homology"/>
<comment type="catalytic activity">
    <reaction evidence="13">
        <text>(S)-dihydroorotate + a quinone = orotate + a quinol</text>
        <dbReference type="Rhea" id="RHEA:30187"/>
        <dbReference type="ChEBI" id="CHEBI:24646"/>
        <dbReference type="ChEBI" id="CHEBI:30839"/>
        <dbReference type="ChEBI" id="CHEBI:30864"/>
        <dbReference type="ChEBI" id="CHEBI:132124"/>
        <dbReference type="EC" id="1.3.5.2"/>
    </reaction>
</comment>
<dbReference type="NCBIfam" id="NF003645">
    <property type="entry name" value="PRK05286.1-2"/>
    <property type="match status" value="1"/>
</dbReference>
<dbReference type="Gene3D" id="3.20.20.70">
    <property type="entry name" value="Aldolase class I"/>
    <property type="match status" value="1"/>
</dbReference>
<name>A0A059E965_9PROT</name>
<dbReference type="STRING" id="1280948.HY36_13870"/>
<dbReference type="UniPathway" id="UPA00070">
    <property type="reaction ID" value="UER00946"/>
</dbReference>
<gene>
    <name evidence="16" type="ORF">HY36_13870</name>
</gene>
<keyword evidence="10" id="KW-0665">Pyrimidine biosynthesis</keyword>
<comment type="cofactor">
    <cofactor evidence="1">
        <name>FMN</name>
        <dbReference type="ChEBI" id="CHEBI:58210"/>
    </cofactor>
</comment>
<evidence type="ECO:0000256" key="8">
    <source>
        <dbReference type="ARBA" id="ARBA00022630"/>
    </source>
</evidence>
<dbReference type="GO" id="GO:0005737">
    <property type="term" value="C:cytoplasm"/>
    <property type="evidence" value="ECO:0007669"/>
    <property type="project" value="InterPro"/>
</dbReference>
<dbReference type="InterPro" id="IPR001295">
    <property type="entry name" value="Dihydroorotate_DH_CS"/>
</dbReference>
<accession>A0A059E965</accession>
<keyword evidence="17" id="KW-1185">Reference proteome</keyword>
<comment type="function">
    <text evidence="2">Catalyzes the conversion of dihydroorotate to orotate with quinone as electron acceptor.</text>
</comment>
<evidence type="ECO:0000256" key="4">
    <source>
        <dbReference type="ARBA" id="ARBA00005161"/>
    </source>
</evidence>
<sequence>MSLTDLGVAAIKLLPPEAAHTATIRLLKARLGVPINPPEAHATLAVTLPKSGLSLNSPVGLAAGFDKNCDVPTAMSKYGFGFVECGTVTPRPQPGNPKPRLFRLTEDRAVINRMGFNNEGLDNFVSNLQAYTGSVPLGANVGANKDSEDRVADYVRGVEAVAPHADYITINISSPNTPGLRGLQDKASLEALLTACGAAERNGKPVFLKVAPDLDAEAIADICGVVRGPGAWLSGLIVSNTTLARPESLQCADKDQAGGLSGAPLMDPSTDVLAAFARELTGAFDLIGAGGIASGADAYRKIRAGAHAVQFYSAMVYEGPGLAEQINKDLVRLLQADGFKSLAEAVGKDL</sequence>
<dbReference type="PANTHER" id="PTHR48109:SF4">
    <property type="entry name" value="DIHYDROOROTATE DEHYDROGENASE (QUINONE), MITOCHONDRIAL"/>
    <property type="match status" value="1"/>
</dbReference>
<comment type="subcellular location">
    <subcellularLocation>
        <location evidence="3">Membrane</location>
    </subcellularLocation>
</comment>
<evidence type="ECO:0000259" key="15">
    <source>
        <dbReference type="Pfam" id="PF01180"/>
    </source>
</evidence>
<dbReference type="NCBIfam" id="TIGR01036">
    <property type="entry name" value="pyrD_sub2"/>
    <property type="match status" value="1"/>
</dbReference>
<evidence type="ECO:0000256" key="10">
    <source>
        <dbReference type="ARBA" id="ARBA00022975"/>
    </source>
</evidence>
<dbReference type="Proteomes" id="UP000024547">
    <property type="component" value="Unassembled WGS sequence"/>
</dbReference>
<evidence type="ECO:0000256" key="7">
    <source>
        <dbReference type="ARBA" id="ARBA00018366"/>
    </source>
</evidence>
<keyword evidence="9" id="KW-0288">FMN</keyword>
<evidence type="ECO:0000256" key="3">
    <source>
        <dbReference type="ARBA" id="ARBA00004370"/>
    </source>
</evidence>
<dbReference type="GO" id="GO:0044205">
    <property type="term" value="P:'de novo' UMP biosynthetic process"/>
    <property type="evidence" value="ECO:0007669"/>
    <property type="project" value="UniProtKB-UniPathway"/>
</dbReference>
<dbReference type="eggNOG" id="COG0167">
    <property type="taxonomic scope" value="Bacteria"/>
</dbReference>
<dbReference type="Pfam" id="PF01180">
    <property type="entry name" value="DHO_dh"/>
    <property type="match status" value="1"/>
</dbReference>
<keyword evidence="8" id="KW-0285">Flavoprotein</keyword>
<evidence type="ECO:0000256" key="5">
    <source>
        <dbReference type="ARBA" id="ARBA00005359"/>
    </source>
</evidence>
<feature type="domain" description="Dihydroorotate dehydrogenase catalytic" evidence="15">
    <location>
        <begin position="52"/>
        <end position="334"/>
    </location>
</feature>
<evidence type="ECO:0000256" key="6">
    <source>
        <dbReference type="ARBA" id="ARBA00012791"/>
    </source>
</evidence>
<dbReference type="OrthoDB" id="9802377at2"/>
<evidence type="ECO:0000313" key="16">
    <source>
        <dbReference type="EMBL" id="KCZ64434.1"/>
    </source>
</evidence>
<reference evidence="16 17" key="1">
    <citation type="journal article" date="2014" name="Antonie Van Leeuwenhoek">
        <title>Hyphomonas beringensis sp. nov. and Hyphomonas chukchiensis sp. nov., isolated from surface seawater of the Bering Sea and Chukchi Sea.</title>
        <authorList>
            <person name="Li C."/>
            <person name="Lai Q."/>
            <person name="Li G."/>
            <person name="Dong C."/>
            <person name="Wang J."/>
            <person name="Liao Y."/>
            <person name="Shao Z."/>
        </authorList>
    </citation>
    <scope>NUCLEOTIDE SEQUENCE [LARGE SCALE GENOMIC DNA]</scope>
    <source>
        <strain evidence="16 17">22II1-22F38</strain>
    </source>
</reference>
<evidence type="ECO:0000256" key="12">
    <source>
        <dbReference type="ARBA" id="ARBA00023136"/>
    </source>
</evidence>
<dbReference type="GO" id="GO:0016020">
    <property type="term" value="C:membrane"/>
    <property type="evidence" value="ECO:0007669"/>
    <property type="project" value="UniProtKB-SubCell"/>
</dbReference>
<dbReference type="InterPro" id="IPR012135">
    <property type="entry name" value="Dihydroorotate_DH_1_2"/>
</dbReference>
<dbReference type="NCBIfam" id="NF003652">
    <property type="entry name" value="PRK05286.2-5"/>
    <property type="match status" value="1"/>
</dbReference>
<evidence type="ECO:0000256" key="2">
    <source>
        <dbReference type="ARBA" id="ARBA00003125"/>
    </source>
</evidence>
<comment type="similarity">
    <text evidence="5">Belongs to the dihydroorotate dehydrogenase family. Type 2 subfamily.</text>
</comment>
<dbReference type="EC" id="1.3.5.2" evidence="6 14"/>